<dbReference type="EMBL" id="FRBD01000024">
    <property type="protein sequence ID" value="SHL13496.1"/>
    <property type="molecule type" value="Genomic_DNA"/>
</dbReference>
<dbReference type="Proteomes" id="UP000184130">
    <property type="component" value="Unassembled WGS sequence"/>
</dbReference>
<reference evidence="1 2" key="1">
    <citation type="submission" date="2016-11" db="EMBL/GenBank/DDBJ databases">
        <authorList>
            <person name="Jaros S."/>
            <person name="Januszkiewicz K."/>
            <person name="Wedrychowicz H."/>
        </authorList>
    </citation>
    <scope>NUCLEOTIDE SEQUENCE [LARGE SCALE GENOMIC DNA]</scope>
    <source>
        <strain evidence="1 2">KHT3</strain>
    </source>
</reference>
<organism evidence="1 2">
    <name type="scientific">Xylanibacter ruminicola</name>
    <name type="common">Prevotella ruminicola</name>
    <dbReference type="NCBI Taxonomy" id="839"/>
    <lineage>
        <taxon>Bacteria</taxon>
        <taxon>Pseudomonadati</taxon>
        <taxon>Bacteroidota</taxon>
        <taxon>Bacteroidia</taxon>
        <taxon>Bacteroidales</taxon>
        <taxon>Prevotellaceae</taxon>
        <taxon>Xylanibacter</taxon>
    </lineage>
</organism>
<evidence type="ECO:0000313" key="2">
    <source>
        <dbReference type="Proteomes" id="UP000184130"/>
    </source>
</evidence>
<evidence type="ECO:0000313" key="1">
    <source>
        <dbReference type="EMBL" id="SHL13496.1"/>
    </source>
</evidence>
<protein>
    <submittedName>
        <fullName evidence="1">Uncharacterized protein</fullName>
    </submittedName>
</protein>
<sequence>MNRLYFIATFLLCCVGVMAQRKLVVASLESKAPQRDVQVRIDNGSEIRTPWNGMIEIPDSFKRIDFCHPKFQRRYVLRDEIHGDTIFLIPTLRAIDEVVILGKDRRKDMMTNMLRPTTPKEVPLPQVVAAGPNVLAMLAWLYDVTVGPKIADRHRRKQALKKVRAQELEYEQRWTALQDTTSYKRQNVTKP</sequence>
<name>A0A1M6Y5G1_XYLRU</name>
<gene>
    <name evidence="1" type="ORF">SAMN05216463_12439</name>
</gene>
<proteinExistence type="predicted"/>
<accession>A0A1M6Y5G1</accession>
<dbReference type="AlphaFoldDB" id="A0A1M6Y5G1"/>